<evidence type="ECO:0000256" key="7">
    <source>
        <dbReference type="ARBA" id="ARBA00022842"/>
    </source>
</evidence>
<dbReference type="Pfam" id="PF12627">
    <property type="entry name" value="PolyA_pol_RNAbd"/>
    <property type="match status" value="1"/>
</dbReference>
<feature type="domain" description="CCA-adding enzyme C-terminal" evidence="12">
    <location>
        <begin position="301"/>
        <end position="439"/>
    </location>
</feature>
<comment type="similarity">
    <text evidence="9">Belongs to the tRNA nucleotidyltransferase/poly(A) polymerase family.</text>
</comment>
<name>A0A1U7M420_TISCR</name>
<evidence type="ECO:0000256" key="1">
    <source>
        <dbReference type="ARBA" id="ARBA00001946"/>
    </source>
</evidence>
<evidence type="ECO:0000256" key="4">
    <source>
        <dbReference type="ARBA" id="ARBA00022695"/>
    </source>
</evidence>
<dbReference type="PANTHER" id="PTHR46173:SF1">
    <property type="entry name" value="CCA TRNA NUCLEOTIDYLTRANSFERASE 1, MITOCHONDRIAL"/>
    <property type="match status" value="1"/>
</dbReference>
<dbReference type="InterPro" id="IPR043519">
    <property type="entry name" value="NT_sf"/>
</dbReference>
<keyword evidence="7" id="KW-0460">Magnesium</keyword>
<feature type="domain" description="Poly A polymerase head" evidence="10">
    <location>
        <begin position="23"/>
        <end position="145"/>
    </location>
</feature>
<organism evidence="13 14">
    <name type="scientific">Tissierella creatinophila DSM 6911</name>
    <dbReference type="NCBI Taxonomy" id="1123403"/>
    <lineage>
        <taxon>Bacteria</taxon>
        <taxon>Bacillati</taxon>
        <taxon>Bacillota</taxon>
        <taxon>Tissierellia</taxon>
        <taxon>Tissierellales</taxon>
        <taxon>Tissierellaceae</taxon>
        <taxon>Tissierella</taxon>
    </lineage>
</organism>
<evidence type="ECO:0000256" key="2">
    <source>
        <dbReference type="ARBA" id="ARBA00022679"/>
    </source>
</evidence>
<dbReference type="InterPro" id="IPR006675">
    <property type="entry name" value="HDIG_dom"/>
</dbReference>
<evidence type="ECO:0000256" key="5">
    <source>
        <dbReference type="ARBA" id="ARBA00022723"/>
    </source>
</evidence>
<keyword evidence="6" id="KW-0547">Nucleotide-binding</keyword>
<dbReference type="AlphaFoldDB" id="A0A1U7M420"/>
<evidence type="ECO:0000259" key="10">
    <source>
        <dbReference type="Pfam" id="PF01743"/>
    </source>
</evidence>
<evidence type="ECO:0000259" key="12">
    <source>
        <dbReference type="Pfam" id="PF13735"/>
    </source>
</evidence>
<evidence type="ECO:0000256" key="8">
    <source>
        <dbReference type="ARBA" id="ARBA00022884"/>
    </source>
</evidence>
<proteinExistence type="inferred from homology"/>
<dbReference type="EC" id="2.7.7.72" evidence="13"/>
<dbReference type="SUPFAM" id="SSF81891">
    <property type="entry name" value="Poly A polymerase C-terminal region-like"/>
    <property type="match status" value="1"/>
</dbReference>
<dbReference type="Pfam" id="PF01743">
    <property type="entry name" value="PolyA_pol"/>
    <property type="match status" value="1"/>
</dbReference>
<comment type="caution">
    <text evidence="13">The sequence shown here is derived from an EMBL/GenBank/DDBJ whole genome shotgun (WGS) entry which is preliminary data.</text>
</comment>
<evidence type="ECO:0000313" key="14">
    <source>
        <dbReference type="Proteomes" id="UP000186112"/>
    </source>
</evidence>
<keyword evidence="14" id="KW-1185">Reference proteome</keyword>
<dbReference type="InterPro" id="IPR003607">
    <property type="entry name" value="HD/PDEase_dom"/>
</dbReference>
<dbReference type="GO" id="GO:0000049">
    <property type="term" value="F:tRNA binding"/>
    <property type="evidence" value="ECO:0007669"/>
    <property type="project" value="TreeGrafter"/>
</dbReference>
<evidence type="ECO:0000256" key="6">
    <source>
        <dbReference type="ARBA" id="ARBA00022741"/>
    </source>
</evidence>
<dbReference type="GO" id="GO:0008033">
    <property type="term" value="P:tRNA processing"/>
    <property type="evidence" value="ECO:0007669"/>
    <property type="project" value="UniProtKB-KW"/>
</dbReference>
<dbReference type="GO" id="GO:0004810">
    <property type="term" value="F:CCA tRNA nucleotidyltransferase activity"/>
    <property type="evidence" value="ECO:0007669"/>
    <property type="project" value="UniProtKB-EC"/>
</dbReference>
<reference evidence="13 14" key="1">
    <citation type="submission" date="2016-02" db="EMBL/GenBank/DDBJ databases">
        <title>Genome sequence of Tissierella creatinophila DSM 6911.</title>
        <authorList>
            <person name="Poehlein A."/>
            <person name="Daniel R."/>
        </authorList>
    </citation>
    <scope>NUCLEOTIDE SEQUENCE [LARGE SCALE GENOMIC DNA]</scope>
    <source>
        <strain evidence="13 14">DSM 6911</strain>
    </source>
</reference>
<dbReference type="NCBIfam" id="TIGR00277">
    <property type="entry name" value="HDIG"/>
    <property type="match status" value="1"/>
</dbReference>
<gene>
    <name evidence="13" type="primary">cca</name>
    <name evidence="13" type="ORF">TICRE_18820</name>
</gene>
<evidence type="ECO:0000259" key="11">
    <source>
        <dbReference type="Pfam" id="PF12627"/>
    </source>
</evidence>
<feature type="domain" description="tRNA nucleotidyltransferase/poly(A) polymerase RNA and SrmB- binding" evidence="11">
    <location>
        <begin position="172"/>
        <end position="231"/>
    </location>
</feature>
<accession>A0A1U7M420</accession>
<dbReference type="Proteomes" id="UP000186112">
    <property type="component" value="Unassembled WGS sequence"/>
</dbReference>
<dbReference type="InterPro" id="IPR032810">
    <property type="entry name" value="CCA-adding_enz_C"/>
</dbReference>
<protein>
    <submittedName>
        <fullName evidence="13">CCA-adding enzyme</fullName>
        <ecNumber evidence="13">2.7.7.72</ecNumber>
    </submittedName>
</protein>
<dbReference type="CDD" id="cd00077">
    <property type="entry name" value="HDc"/>
    <property type="match status" value="1"/>
</dbReference>
<dbReference type="InterPro" id="IPR032828">
    <property type="entry name" value="PolyA_RNA-bd"/>
</dbReference>
<keyword evidence="4 13" id="KW-0548">Nucleotidyltransferase</keyword>
<dbReference type="Pfam" id="PF13735">
    <property type="entry name" value="tRNA_NucTran2_2"/>
    <property type="match status" value="1"/>
</dbReference>
<keyword evidence="2 9" id="KW-0808">Transferase</keyword>
<dbReference type="GO" id="GO:0046872">
    <property type="term" value="F:metal ion binding"/>
    <property type="evidence" value="ECO:0007669"/>
    <property type="project" value="UniProtKB-KW"/>
</dbReference>
<dbReference type="Gene3D" id="3.30.460.10">
    <property type="entry name" value="Beta Polymerase, domain 2"/>
    <property type="match status" value="1"/>
</dbReference>
<dbReference type="Gene3D" id="1.10.3090.10">
    <property type="entry name" value="cca-adding enzyme, domain 2"/>
    <property type="match status" value="1"/>
</dbReference>
<dbReference type="GO" id="GO:0000166">
    <property type="term" value="F:nucleotide binding"/>
    <property type="evidence" value="ECO:0007669"/>
    <property type="project" value="UniProtKB-KW"/>
</dbReference>
<dbReference type="OrthoDB" id="9805698at2"/>
<dbReference type="CDD" id="cd05398">
    <property type="entry name" value="NT_ClassII-CCAase"/>
    <property type="match status" value="1"/>
</dbReference>
<evidence type="ECO:0000256" key="9">
    <source>
        <dbReference type="RuleBase" id="RU003953"/>
    </source>
</evidence>
<keyword evidence="8 9" id="KW-0694">RNA-binding</keyword>
<keyword evidence="3" id="KW-0819">tRNA processing</keyword>
<dbReference type="EMBL" id="LTDM01000043">
    <property type="protein sequence ID" value="OLS02064.1"/>
    <property type="molecule type" value="Genomic_DNA"/>
</dbReference>
<dbReference type="PANTHER" id="PTHR46173">
    <property type="entry name" value="CCA TRNA NUCLEOTIDYLTRANSFERASE 1, MITOCHONDRIAL"/>
    <property type="match status" value="1"/>
</dbReference>
<dbReference type="InterPro" id="IPR050264">
    <property type="entry name" value="Bact_CCA-adding_enz_type3_sf"/>
</dbReference>
<keyword evidence="5" id="KW-0479">Metal-binding</keyword>
<dbReference type="Gene3D" id="1.10.246.80">
    <property type="match status" value="1"/>
</dbReference>
<dbReference type="InterPro" id="IPR002646">
    <property type="entry name" value="PolA_pol_head_dom"/>
</dbReference>
<evidence type="ECO:0000256" key="3">
    <source>
        <dbReference type="ARBA" id="ARBA00022694"/>
    </source>
</evidence>
<sequence length="445" mass="51029">MKFIIPSYVKTLLNKLEERGFEAFIVGGSVRDTLLGKTPSDYDITTNALPEQIEEVFKDFKTIPVGKEFGTIVVVQNEGNVEITTYRIEEDYIDGRRPSVISFSSDIKEDLKRRDFTINAMAYSKKRGLIDPFGGREDLTSGIIRTVGEPRERFSEDYLRILRCVRISATLGFKIEEATLKASKEMSSFLEKISAERIRVELFKILLSKKPSYGIKLLYSLDILDIIIPELIDTVGFDQHNPHHEFDVFNHILCVVDSTPAIIDIRLAALFHDIAKPSTFSLDEEGVGHFYGHQDKGVSMAEKILRRLKASNSIIEGVKILVKEHMTQHNDYSKKGLKRLIHRVGKERIYHLLDLQKADMKCTSKNRDISFIEKRKQEINDIIKENEPIEKKQLDINGTDIVNLGYKQGKLIGEILDYLLEMVLEDPKLNKKETLMETVLDKFKM</sequence>
<evidence type="ECO:0000313" key="13">
    <source>
        <dbReference type="EMBL" id="OLS02064.1"/>
    </source>
</evidence>
<comment type="cofactor">
    <cofactor evidence="1">
        <name>Mg(2+)</name>
        <dbReference type="ChEBI" id="CHEBI:18420"/>
    </cofactor>
</comment>
<dbReference type="SUPFAM" id="SSF81301">
    <property type="entry name" value="Nucleotidyltransferase"/>
    <property type="match status" value="1"/>
</dbReference>
<dbReference type="RefSeq" id="WP_075727393.1">
    <property type="nucleotide sequence ID" value="NZ_LTDM01000043.1"/>
</dbReference>